<dbReference type="PANTHER" id="PTHR46409:SF1">
    <property type="entry name" value="HTH PSQ-TYPE DOMAIN-CONTAINING PROTEIN"/>
    <property type="match status" value="1"/>
</dbReference>
<dbReference type="PANTHER" id="PTHR46409">
    <property type="entry name" value="HTH PSQ-TYPE DOMAIN-CONTAINING PROTEIN"/>
    <property type="match status" value="1"/>
</dbReference>
<evidence type="ECO:0000313" key="1">
    <source>
        <dbReference type="EMBL" id="KAJ8892481.1"/>
    </source>
</evidence>
<proteinExistence type="predicted"/>
<organism evidence="1 2">
    <name type="scientific">Dryococelus australis</name>
    <dbReference type="NCBI Taxonomy" id="614101"/>
    <lineage>
        <taxon>Eukaryota</taxon>
        <taxon>Metazoa</taxon>
        <taxon>Ecdysozoa</taxon>
        <taxon>Arthropoda</taxon>
        <taxon>Hexapoda</taxon>
        <taxon>Insecta</taxon>
        <taxon>Pterygota</taxon>
        <taxon>Neoptera</taxon>
        <taxon>Polyneoptera</taxon>
        <taxon>Phasmatodea</taxon>
        <taxon>Verophasmatodea</taxon>
        <taxon>Anareolatae</taxon>
        <taxon>Phasmatidae</taxon>
        <taxon>Eurycanthinae</taxon>
        <taxon>Dryococelus</taxon>
    </lineage>
</organism>
<accession>A0ABQ9I765</accession>
<gene>
    <name evidence="1" type="ORF">PR048_005061</name>
</gene>
<dbReference type="EMBL" id="JARBHB010000002">
    <property type="protein sequence ID" value="KAJ8892481.1"/>
    <property type="molecule type" value="Genomic_DNA"/>
</dbReference>
<keyword evidence="2" id="KW-1185">Reference proteome</keyword>
<comment type="caution">
    <text evidence="1">The sequence shown here is derived from an EMBL/GenBank/DDBJ whole genome shotgun (WGS) entry which is preliminary data.</text>
</comment>
<protein>
    <submittedName>
        <fullName evidence="1">Uncharacterized protein</fullName>
    </submittedName>
</protein>
<dbReference type="Proteomes" id="UP001159363">
    <property type="component" value="Chromosome 2"/>
</dbReference>
<reference evidence="1 2" key="1">
    <citation type="submission" date="2023-02" db="EMBL/GenBank/DDBJ databases">
        <title>LHISI_Scaffold_Assembly.</title>
        <authorList>
            <person name="Stuart O.P."/>
            <person name="Cleave R."/>
            <person name="Magrath M.J.L."/>
            <person name="Mikheyev A.S."/>
        </authorList>
    </citation>
    <scope>NUCLEOTIDE SEQUENCE [LARGE SCALE GENOMIC DNA]</scope>
    <source>
        <strain evidence="1">Daus_M_001</strain>
        <tissue evidence="1">Leg muscle</tissue>
    </source>
</reference>
<name>A0ABQ9I765_9NEOP</name>
<evidence type="ECO:0000313" key="2">
    <source>
        <dbReference type="Proteomes" id="UP001159363"/>
    </source>
</evidence>
<sequence>MPVWFDIKKSKSFTDGPKNVFEVVESSRFLPENLIKVVDPVIVRNAFFRHPENLLLSPIVDERKLGLRRIMKARNKAPKVKSIRSFVTP</sequence>